<protein>
    <submittedName>
        <fullName evidence="1">HAD hydrolase, family IIB</fullName>
    </submittedName>
</protein>
<dbReference type="STRING" id="202789.GCA_001457435_00624"/>
<dbReference type="Gene3D" id="3.40.50.1000">
    <property type="entry name" value="HAD superfamily/HAD-like"/>
    <property type="match status" value="1"/>
</dbReference>
<comment type="caution">
    <text evidence="1">The sequence shown here is derived from an EMBL/GenBank/DDBJ whole genome shotgun (WGS) entry which is preliminary data.</text>
</comment>
<reference evidence="1 2" key="1">
    <citation type="submission" date="2012-09" db="EMBL/GenBank/DDBJ databases">
        <title>The Genome Sequence of Actinobaculum massiliae ACS-171-V-COL2.</title>
        <authorList>
            <consortium name="The Broad Institute Genome Sequencing Platform"/>
            <person name="Earl A."/>
            <person name="Ward D."/>
            <person name="Feldgarden M."/>
            <person name="Gevers D."/>
            <person name="Saerens B."/>
            <person name="Vaneechoutte M."/>
            <person name="Walker B."/>
            <person name="Young S.K."/>
            <person name="Zeng Q."/>
            <person name="Gargeya S."/>
            <person name="Fitzgerald M."/>
            <person name="Haas B."/>
            <person name="Abouelleil A."/>
            <person name="Alvarado L."/>
            <person name="Arachchi H.M."/>
            <person name="Berlin A."/>
            <person name="Chapman S.B."/>
            <person name="Goldberg J."/>
            <person name="Griggs A."/>
            <person name="Gujja S."/>
            <person name="Hansen M."/>
            <person name="Howarth C."/>
            <person name="Imamovic A."/>
            <person name="Larimer J."/>
            <person name="McCowen C."/>
            <person name="Montmayeur A."/>
            <person name="Murphy C."/>
            <person name="Neiman D."/>
            <person name="Pearson M."/>
            <person name="Priest M."/>
            <person name="Roberts A."/>
            <person name="Saif S."/>
            <person name="Shea T."/>
            <person name="Sisk P."/>
            <person name="Sykes S."/>
            <person name="Wortman J."/>
            <person name="Nusbaum C."/>
            <person name="Birren B."/>
        </authorList>
    </citation>
    <scope>NUCLEOTIDE SEQUENCE [LARGE SCALE GENOMIC DNA]</scope>
    <source>
        <strain evidence="2">ACS-171-V-Col2</strain>
    </source>
</reference>
<dbReference type="SUPFAM" id="SSF56784">
    <property type="entry name" value="HAD-like"/>
    <property type="match status" value="1"/>
</dbReference>
<accession>K9EB88</accession>
<evidence type="ECO:0000313" key="1">
    <source>
        <dbReference type="EMBL" id="EKU94534.1"/>
    </source>
</evidence>
<evidence type="ECO:0000313" key="2">
    <source>
        <dbReference type="Proteomes" id="UP000009888"/>
    </source>
</evidence>
<dbReference type="Pfam" id="PF08282">
    <property type="entry name" value="Hydrolase_3"/>
    <property type="match status" value="1"/>
</dbReference>
<dbReference type="Gene3D" id="3.30.1240.10">
    <property type="match status" value="1"/>
</dbReference>
<dbReference type="GO" id="GO:0000287">
    <property type="term" value="F:magnesium ion binding"/>
    <property type="evidence" value="ECO:0007669"/>
    <property type="project" value="TreeGrafter"/>
</dbReference>
<dbReference type="HOGENOM" id="CLU_044146_0_2_11"/>
<dbReference type="InterPro" id="IPR006379">
    <property type="entry name" value="HAD-SF_hydro_IIB"/>
</dbReference>
<dbReference type="Proteomes" id="UP000009888">
    <property type="component" value="Unassembled WGS sequence"/>
</dbReference>
<organism evidence="1 2">
    <name type="scientific">Actinobaculum massiliense ACS-171-V-Col2</name>
    <dbReference type="NCBI Taxonomy" id="883066"/>
    <lineage>
        <taxon>Bacteria</taxon>
        <taxon>Bacillati</taxon>
        <taxon>Actinomycetota</taxon>
        <taxon>Actinomycetes</taxon>
        <taxon>Actinomycetales</taxon>
        <taxon>Actinomycetaceae</taxon>
        <taxon>Actinobaculum</taxon>
    </lineage>
</organism>
<dbReference type="eggNOG" id="COG0561">
    <property type="taxonomic scope" value="Bacteria"/>
</dbReference>
<keyword evidence="1" id="KW-0378">Hydrolase</keyword>
<dbReference type="AlphaFoldDB" id="K9EB88"/>
<dbReference type="GO" id="GO:0005829">
    <property type="term" value="C:cytosol"/>
    <property type="evidence" value="ECO:0007669"/>
    <property type="project" value="TreeGrafter"/>
</dbReference>
<dbReference type="PANTHER" id="PTHR10000:SF8">
    <property type="entry name" value="HAD SUPERFAMILY HYDROLASE-LIKE, TYPE 3"/>
    <property type="match status" value="1"/>
</dbReference>
<dbReference type="InterPro" id="IPR023214">
    <property type="entry name" value="HAD_sf"/>
</dbReference>
<dbReference type="PANTHER" id="PTHR10000">
    <property type="entry name" value="PHOSPHOSERINE PHOSPHATASE"/>
    <property type="match status" value="1"/>
</dbReference>
<name>K9EB88_9ACTO</name>
<dbReference type="EMBL" id="AGWL01000008">
    <property type="protein sequence ID" value="EKU94534.1"/>
    <property type="molecule type" value="Genomic_DNA"/>
</dbReference>
<dbReference type="RefSeq" id="WP_007001686.1">
    <property type="nucleotide sequence ID" value="NZ_JH992956.1"/>
</dbReference>
<sequence length="278" mass="29796">MAEELDFENLPFDEKPECFVFDVDGTLTDEESRVGPETLAALKNADDAGFPIILATGRLLFGGTNILRRAGVKGWVIAGAGAIVWNGEEVVRTYPIGEETFHRVVDFAKKYQLVLTGTTVNDLLVQAFNPLAVEHAPRGIMENANEGHPLQEVDFDAVDPMSIEKMGVAAPGKVLDALGSQIEEMFPGAVRGHEMFYDIQAPGVDKWKGIKEALDAQGLDPARALGVGDSDNDVPWISRVGFSVSVAGGSVALKQAVRWTLPPAATPVAKLIDAVISD</sequence>
<proteinExistence type="predicted"/>
<dbReference type="NCBIfam" id="TIGR01484">
    <property type="entry name" value="HAD-SF-IIB"/>
    <property type="match status" value="1"/>
</dbReference>
<dbReference type="GO" id="GO:0016791">
    <property type="term" value="F:phosphatase activity"/>
    <property type="evidence" value="ECO:0007669"/>
    <property type="project" value="TreeGrafter"/>
</dbReference>
<keyword evidence="2" id="KW-1185">Reference proteome</keyword>
<dbReference type="InterPro" id="IPR036412">
    <property type="entry name" value="HAD-like_sf"/>
</dbReference>
<dbReference type="PATRIC" id="fig|883066.3.peg.1544"/>
<gene>
    <name evidence="1" type="ORF">HMPREF9233_01481</name>
</gene>